<evidence type="ECO:0000256" key="8">
    <source>
        <dbReference type="ARBA" id="ARBA00033237"/>
    </source>
</evidence>
<dbReference type="PRINTS" id="PR00304">
    <property type="entry name" value="TCOMPLEXTCP1"/>
</dbReference>
<dbReference type="PANTHER" id="PTHR11353">
    <property type="entry name" value="CHAPERONIN"/>
    <property type="match status" value="1"/>
</dbReference>
<keyword evidence="5 9" id="KW-0547">Nucleotide-binding</keyword>
<accession>A0A210QTC7</accession>
<dbReference type="GO" id="GO:0016887">
    <property type="term" value="F:ATP hydrolysis activity"/>
    <property type="evidence" value="ECO:0007669"/>
    <property type="project" value="InterPro"/>
</dbReference>
<dbReference type="NCBIfam" id="TIGR02341">
    <property type="entry name" value="chap_CCT_beta"/>
    <property type="match status" value="1"/>
</dbReference>
<name>A0A210QTC7_MIZYE</name>
<dbReference type="InterPro" id="IPR027410">
    <property type="entry name" value="TCP-1-like_intermed_sf"/>
</dbReference>
<evidence type="ECO:0000256" key="4">
    <source>
        <dbReference type="ARBA" id="ARBA00022490"/>
    </source>
</evidence>
<evidence type="ECO:0000256" key="2">
    <source>
        <dbReference type="ARBA" id="ARBA00008020"/>
    </source>
</evidence>
<comment type="subcellular location">
    <subcellularLocation>
        <location evidence="1">Cytoplasm</location>
    </subcellularLocation>
</comment>
<dbReference type="InterPro" id="IPR017998">
    <property type="entry name" value="Chaperone_TCP-1"/>
</dbReference>
<dbReference type="FunFam" id="3.30.260.10:FF:000025">
    <property type="entry name" value="Chaperonin containing TCP1 subunit 2"/>
    <property type="match status" value="1"/>
</dbReference>
<keyword evidence="11" id="KW-1185">Reference proteome</keyword>
<dbReference type="Proteomes" id="UP000242188">
    <property type="component" value="Unassembled WGS sequence"/>
</dbReference>
<gene>
    <name evidence="10" type="ORF">KP79_PYT06671</name>
</gene>
<dbReference type="SUPFAM" id="SSF48592">
    <property type="entry name" value="GroEL equatorial domain-like"/>
    <property type="match status" value="1"/>
</dbReference>
<dbReference type="SUPFAM" id="SSF52029">
    <property type="entry name" value="GroEL apical domain-like"/>
    <property type="match status" value="1"/>
</dbReference>
<dbReference type="FunFam" id="1.10.560.10:FF:000045">
    <property type="entry name" value="T-complex protein 1 subunit eta"/>
    <property type="match status" value="1"/>
</dbReference>
<dbReference type="GO" id="GO:0005832">
    <property type="term" value="C:chaperonin-containing T-complex"/>
    <property type="evidence" value="ECO:0007669"/>
    <property type="project" value="InterPro"/>
</dbReference>
<dbReference type="Gene3D" id="3.30.260.10">
    <property type="entry name" value="TCP-1-like chaperonin intermediate domain"/>
    <property type="match status" value="1"/>
</dbReference>
<dbReference type="EMBL" id="NEDP02002011">
    <property type="protein sequence ID" value="OWF51989.1"/>
    <property type="molecule type" value="Genomic_DNA"/>
</dbReference>
<evidence type="ECO:0000313" key="10">
    <source>
        <dbReference type="EMBL" id="OWF51989.1"/>
    </source>
</evidence>
<evidence type="ECO:0000256" key="9">
    <source>
        <dbReference type="RuleBase" id="RU004187"/>
    </source>
</evidence>
<dbReference type="PROSITE" id="PS00751">
    <property type="entry name" value="TCP1_2"/>
    <property type="match status" value="1"/>
</dbReference>
<dbReference type="InterPro" id="IPR002423">
    <property type="entry name" value="Cpn60/GroEL/TCP-1"/>
</dbReference>
<dbReference type="Gene3D" id="1.10.560.10">
    <property type="entry name" value="GroEL-like equatorial domain"/>
    <property type="match status" value="1"/>
</dbReference>
<dbReference type="AlphaFoldDB" id="A0A210QTC7"/>
<evidence type="ECO:0000256" key="5">
    <source>
        <dbReference type="ARBA" id="ARBA00022741"/>
    </source>
</evidence>
<dbReference type="InterPro" id="IPR002194">
    <property type="entry name" value="Chaperonin_TCP-1_CS"/>
</dbReference>
<dbReference type="InterPro" id="IPR053374">
    <property type="entry name" value="TCP-1_chaperonin"/>
</dbReference>
<keyword evidence="4" id="KW-0963">Cytoplasm</keyword>
<comment type="similarity">
    <text evidence="2 9">Belongs to the TCP-1 chaperonin family.</text>
</comment>
<evidence type="ECO:0000256" key="1">
    <source>
        <dbReference type="ARBA" id="ARBA00004496"/>
    </source>
</evidence>
<dbReference type="GO" id="GO:0140662">
    <property type="term" value="F:ATP-dependent protein folding chaperone"/>
    <property type="evidence" value="ECO:0007669"/>
    <property type="project" value="InterPro"/>
</dbReference>
<evidence type="ECO:0000313" key="11">
    <source>
        <dbReference type="Proteomes" id="UP000242188"/>
    </source>
</evidence>
<dbReference type="GO" id="GO:0051082">
    <property type="term" value="F:unfolded protein binding"/>
    <property type="evidence" value="ECO:0007669"/>
    <property type="project" value="InterPro"/>
</dbReference>
<evidence type="ECO:0000256" key="7">
    <source>
        <dbReference type="ARBA" id="ARBA00023186"/>
    </source>
</evidence>
<dbReference type="STRING" id="6573.A0A210QTC7"/>
<dbReference type="Gene3D" id="3.50.7.10">
    <property type="entry name" value="GroEL"/>
    <property type="match status" value="1"/>
</dbReference>
<evidence type="ECO:0000256" key="3">
    <source>
        <dbReference type="ARBA" id="ARBA00018961"/>
    </source>
</evidence>
<dbReference type="OrthoDB" id="10259763at2759"/>
<dbReference type="FunFam" id="3.50.7.10:FF:000002">
    <property type="entry name" value="T-complex protein 1 subunit beta"/>
    <property type="match status" value="1"/>
</dbReference>
<dbReference type="PROSITE" id="PS00750">
    <property type="entry name" value="TCP1_1"/>
    <property type="match status" value="1"/>
</dbReference>
<evidence type="ECO:0000256" key="6">
    <source>
        <dbReference type="ARBA" id="ARBA00022840"/>
    </source>
</evidence>
<sequence>MVSLNPVQIFKAGAEEEKAETARLSSFVGAIAIGDLVKSTLGPKGMDKILQGGDHISVTNDGATILKAIGIDNPAAKVLVDISKVQDDEVGDGTTSVVVLACELLKEAEALVSQRIHPQTIITGWRKATDVARQALTDFARDHGNDPEKFRNDLMNIARTTLSSKILTQYKDYFSNMCVNAVLRLKGSGNLDAIQTIKKLGGGLSDSYLDEGFLLDKKIGVNQPKRIENCKILIANTPMDTDKIKVFGTKVKVDAVSKVAELEVAEREKMRDKVNKILKHGCNVFINRQLIYNYPEQLFADAGVMAIEHADFDGIERLGLVTGGEIVSTFDCPELVKMGHCDLMSEVMIGEDKLIKFSGVALGEACTIVLRGATKQILDEAERSIHDALCVLTQTVKETKTVFGGGSSEMLMADAVSSLATKTPGKEAVAMEAYSKALRNLPTTIADNGGFDSAQLVSELRALHSEGKNTMGINMELGEVADMEKMGITESFQVKRQVVMSASEAAEMILRVDDIVKAAPRPRQQDRCH</sequence>
<keyword evidence="6 9" id="KW-0067">ATP-binding</keyword>
<reference evidence="10 11" key="1">
    <citation type="journal article" date="2017" name="Nat. Ecol. Evol.">
        <title>Scallop genome provides insights into evolution of bilaterian karyotype and development.</title>
        <authorList>
            <person name="Wang S."/>
            <person name="Zhang J."/>
            <person name="Jiao W."/>
            <person name="Li J."/>
            <person name="Xun X."/>
            <person name="Sun Y."/>
            <person name="Guo X."/>
            <person name="Huan P."/>
            <person name="Dong B."/>
            <person name="Zhang L."/>
            <person name="Hu X."/>
            <person name="Sun X."/>
            <person name="Wang J."/>
            <person name="Zhao C."/>
            <person name="Wang Y."/>
            <person name="Wang D."/>
            <person name="Huang X."/>
            <person name="Wang R."/>
            <person name="Lv J."/>
            <person name="Li Y."/>
            <person name="Zhang Z."/>
            <person name="Liu B."/>
            <person name="Lu W."/>
            <person name="Hui Y."/>
            <person name="Liang J."/>
            <person name="Zhou Z."/>
            <person name="Hou R."/>
            <person name="Li X."/>
            <person name="Liu Y."/>
            <person name="Li H."/>
            <person name="Ning X."/>
            <person name="Lin Y."/>
            <person name="Zhao L."/>
            <person name="Xing Q."/>
            <person name="Dou J."/>
            <person name="Li Y."/>
            <person name="Mao J."/>
            <person name="Guo H."/>
            <person name="Dou H."/>
            <person name="Li T."/>
            <person name="Mu C."/>
            <person name="Jiang W."/>
            <person name="Fu Q."/>
            <person name="Fu X."/>
            <person name="Miao Y."/>
            <person name="Liu J."/>
            <person name="Yu Q."/>
            <person name="Li R."/>
            <person name="Liao H."/>
            <person name="Li X."/>
            <person name="Kong Y."/>
            <person name="Jiang Z."/>
            <person name="Chourrout D."/>
            <person name="Li R."/>
            <person name="Bao Z."/>
        </authorList>
    </citation>
    <scope>NUCLEOTIDE SEQUENCE [LARGE SCALE GENOMIC DNA]</scope>
    <source>
        <strain evidence="10 11">PY_sf001</strain>
    </source>
</reference>
<dbReference type="SUPFAM" id="SSF54849">
    <property type="entry name" value="GroEL-intermediate domain like"/>
    <property type="match status" value="1"/>
</dbReference>
<organism evidence="10 11">
    <name type="scientific">Mizuhopecten yessoensis</name>
    <name type="common">Japanese scallop</name>
    <name type="synonym">Patinopecten yessoensis</name>
    <dbReference type="NCBI Taxonomy" id="6573"/>
    <lineage>
        <taxon>Eukaryota</taxon>
        <taxon>Metazoa</taxon>
        <taxon>Spiralia</taxon>
        <taxon>Lophotrochozoa</taxon>
        <taxon>Mollusca</taxon>
        <taxon>Bivalvia</taxon>
        <taxon>Autobranchia</taxon>
        <taxon>Pteriomorphia</taxon>
        <taxon>Pectinida</taxon>
        <taxon>Pectinoidea</taxon>
        <taxon>Pectinidae</taxon>
        <taxon>Mizuhopecten</taxon>
    </lineage>
</organism>
<dbReference type="FunFam" id="1.10.560.10:FF:000017">
    <property type="entry name" value="T-complex protein 1 subunit eta"/>
    <property type="match status" value="1"/>
</dbReference>
<dbReference type="InterPro" id="IPR027413">
    <property type="entry name" value="GROEL-like_equatorial_sf"/>
</dbReference>
<dbReference type="NCBIfam" id="NF041083">
    <property type="entry name" value="thermosome_beta"/>
    <property type="match status" value="1"/>
</dbReference>
<dbReference type="GO" id="GO:0005524">
    <property type="term" value="F:ATP binding"/>
    <property type="evidence" value="ECO:0007669"/>
    <property type="project" value="UniProtKB-KW"/>
</dbReference>
<dbReference type="PROSITE" id="PS00995">
    <property type="entry name" value="TCP1_3"/>
    <property type="match status" value="1"/>
</dbReference>
<dbReference type="InterPro" id="IPR012716">
    <property type="entry name" value="Chap_CCT_beta"/>
</dbReference>
<dbReference type="Pfam" id="PF00118">
    <property type="entry name" value="Cpn60_TCP1"/>
    <property type="match status" value="1"/>
</dbReference>
<protein>
    <recommendedName>
        <fullName evidence="3">T-complex protein 1 subunit beta</fullName>
    </recommendedName>
    <alternativeName>
        <fullName evidence="8">CCT-beta</fullName>
    </alternativeName>
</protein>
<comment type="caution">
    <text evidence="10">The sequence shown here is derived from an EMBL/GenBank/DDBJ whole genome shotgun (WGS) entry which is preliminary data.</text>
</comment>
<dbReference type="InterPro" id="IPR027409">
    <property type="entry name" value="GroEL-like_apical_dom_sf"/>
</dbReference>
<proteinExistence type="inferred from homology"/>
<dbReference type="CDD" id="cd03336">
    <property type="entry name" value="TCP1_beta"/>
    <property type="match status" value="1"/>
</dbReference>
<keyword evidence="7 9" id="KW-0143">Chaperone</keyword>